<organism evidence="5 7">
    <name type="scientific">Methylobacterium aquaticum</name>
    <dbReference type="NCBI Taxonomy" id="270351"/>
    <lineage>
        <taxon>Bacteria</taxon>
        <taxon>Pseudomonadati</taxon>
        <taxon>Pseudomonadota</taxon>
        <taxon>Alphaproteobacteria</taxon>
        <taxon>Hyphomicrobiales</taxon>
        <taxon>Methylobacteriaceae</taxon>
        <taxon>Methylobacterium</taxon>
    </lineage>
</organism>
<evidence type="ECO:0000259" key="2">
    <source>
        <dbReference type="Pfam" id="PF13005"/>
    </source>
</evidence>
<dbReference type="AlphaFoldDB" id="A0A0C6FLH8"/>
<dbReference type="InterPro" id="IPR024463">
    <property type="entry name" value="Transposase_TnpC_homeodom"/>
</dbReference>
<dbReference type="NCBIfam" id="NF033517">
    <property type="entry name" value="transpos_IS66"/>
    <property type="match status" value="1"/>
</dbReference>
<sequence>MALDPASLPDDVDALKRLIVGLTREAVHASTLIEKLRGELARMKRARFGTSSEKLGTRLEQLELAIEALEVDEAERLAGTPVVAEARETARLKPARRDLPAHLPRESVVHAGPCACPACGGSLRRIGEDVTESLDYVPGRFKVVRHVREAFACRACEQVVQAPAPHHAVPRGRAGPGLLAHIAVAKFDDHLPLYRQAEIYARDGVELATSTLSGWLGATAATLQPLTELLRREVIGASDVLHGDDTPIPVLAPGTGKTSTGRLWTYVRDERPHGGARPPAAVFFASPDRRGERPLAHLAAFSGVLVADGYAGFNGLYEAGRVGGGLTEAGCWAHVRRKIFDVHAATGSALAAEALERIGALYGVERDLYGKPPDARTRERQTRSKPLAEALKAFAETSLAQVPGRSDLAKGLRYMLARWPALMRAFDDGRLALDNNAAERALRCVAVGRKNYLFAGSELGAERAAAFYTLIETAKMNGLDPEGYLRDVLTRIADHPAKRLADLLPWNWMPTSEDEQAA</sequence>
<dbReference type="EMBL" id="AP014709">
    <property type="protein sequence ID" value="BAQ50443.1"/>
    <property type="molecule type" value="Genomic_DNA"/>
</dbReference>
<keyword evidence="6" id="KW-0614">Plasmid</keyword>
<name>A0A0C6FLH8_9HYPH</name>
<proteinExistence type="predicted"/>
<dbReference type="KEGG" id="maqu:Maq22A_5p70095"/>
<dbReference type="EMBL" id="AP014704">
    <property type="protein sequence ID" value="BAQ46034.1"/>
    <property type="molecule type" value="Genomic_DNA"/>
</dbReference>
<evidence type="ECO:0000259" key="1">
    <source>
        <dbReference type="Pfam" id="PF03050"/>
    </source>
</evidence>
<evidence type="ECO:0000313" key="6">
    <source>
        <dbReference type="EMBL" id="BAQ50443.1"/>
    </source>
</evidence>
<feature type="domain" description="Transposase TnpC homeodomain" evidence="3">
    <location>
        <begin position="36"/>
        <end position="108"/>
    </location>
</feature>
<evidence type="ECO:0000313" key="7">
    <source>
        <dbReference type="Proteomes" id="UP000061432"/>
    </source>
</evidence>
<reference evidence="5 7" key="1">
    <citation type="journal article" date="2015" name="Genome Announc.">
        <title>Complete Genome Sequence of Methylobacterium aquaticum Strain 22A, Isolated from Racomitrium japonicum Moss.</title>
        <authorList>
            <person name="Tani A."/>
            <person name="Ogura Y."/>
            <person name="Hayashi T."/>
            <person name="Kimbara K."/>
        </authorList>
    </citation>
    <scope>NUCLEOTIDE SEQUENCE [LARGE SCALE GENOMIC DNA]</scope>
    <source>
        <strain evidence="5 7">MA-22A</strain>
        <plasmid evidence="7">Plasmid pMaq22A_5p DNA</plasmid>
        <plasmid evidence="6">pMaq22A_5p</plasmid>
    </source>
</reference>
<dbReference type="KEGG" id="maqu:Maq22A_c14230"/>
<dbReference type="Pfam" id="PF03050">
    <property type="entry name" value="DDE_Tnp_IS66"/>
    <property type="match status" value="1"/>
</dbReference>
<evidence type="ECO:0000259" key="3">
    <source>
        <dbReference type="Pfam" id="PF13007"/>
    </source>
</evidence>
<feature type="domain" description="Transposase IS66 zinc-finger binding" evidence="2">
    <location>
        <begin position="113"/>
        <end position="157"/>
    </location>
</feature>
<dbReference type="InterPro" id="IPR024474">
    <property type="entry name" value="Znf_dom_IS66"/>
</dbReference>
<gene>
    <name evidence="6" type="ORF">Maq22A_5p70095</name>
    <name evidence="5" type="ORF">Maq22A_c14230</name>
</gene>
<dbReference type="InterPro" id="IPR004291">
    <property type="entry name" value="Transposase_IS66_central"/>
</dbReference>
<dbReference type="Pfam" id="PF13817">
    <property type="entry name" value="DDE_Tnp_IS66_C"/>
    <property type="match status" value="1"/>
</dbReference>
<dbReference type="PANTHER" id="PTHR33678">
    <property type="entry name" value="BLL1576 PROTEIN"/>
    <property type="match status" value="1"/>
</dbReference>
<dbReference type="InterPro" id="IPR039552">
    <property type="entry name" value="IS66_C"/>
</dbReference>
<dbReference type="OrthoDB" id="9800877at2"/>
<geneLocation type="plasmid" evidence="6">
    <name>pMaq22A_5p</name>
</geneLocation>
<dbReference type="InterPro" id="IPR052344">
    <property type="entry name" value="Transposase-related"/>
</dbReference>
<evidence type="ECO:0000313" key="5">
    <source>
        <dbReference type="EMBL" id="BAQ46034.1"/>
    </source>
</evidence>
<dbReference type="Pfam" id="PF13007">
    <property type="entry name" value="LZ_Tnp_IS66"/>
    <property type="match status" value="1"/>
</dbReference>
<dbReference type="Proteomes" id="UP000061432">
    <property type="component" value="Chromosome"/>
</dbReference>
<dbReference type="RefSeq" id="WP_060847242.1">
    <property type="nucleotide sequence ID" value="NZ_AP014704.1"/>
</dbReference>
<dbReference type="STRING" id="270351.Maq22A_c14230"/>
<feature type="domain" description="Transposase IS66 central" evidence="1">
    <location>
        <begin position="171"/>
        <end position="462"/>
    </location>
</feature>
<protein>
    <submittedName>
        <fullName evidence="5">Transposase</fullName>
    </submittedName>
</protein>
<feature type="domain" description="Transposase IS66 C-terminal" evidence="4">
    <location>
        <begin position="469"/>
        <end position="506"/>
    </location>
</feature>
<dbReference type="PANTHER" id="PTHR33678:SF1">
    <property type="entry name" value="BLL1576 PROTEIN"/>
    <property type="match status" value="1"/>
</dbReference>
<reference evidence="7" key="2">
    <citation type="submission" date="2015-01" db="EMBL/GenBank/DDBJ databases">
        <title>Complete genome sequence of Methylobacterium aquaticum strain 22A.</title>
        <authorList>
            <person name="Tani A."/>
            <person name="Ogura Y."/>
            <person name="Hayashi T."/>
        </authorList>
    </citation>
    <scope>NUCLEOTIDE SEQUENCE [LARGE SCALE GENOMIC DNA]</scope>
    <source>
        <strain evidence="7">MA-22A</strain>
        <plasmid evidence="7">Plasmid pMaq22A_5p DNA</plasmid>
    </source>
</reference>
<dbReference type="PATRIC" id="fig|270351.10.peg.2743"/>
<geneLocation type="plasmid" evidence="7">
    <name>pMaq22A_5p DNA</name>
</geneLocation>
<dbReference type="Proteomes" id="UP000061432">
    <property type="component" value="Plasmid pMaq22A_5p"/>
</dbReference>
<evidence type="ECO:0000259" key="4">
    <source>
        <dbReference type="Pfam" id="PF13817"/>
    </source>
</evidence>
<accession>A0A0C6FLH8</accession>
<dbReference type="Pfam" id="PF13005">
    <property type="entry name" value="zf-IS66"/>
    <property type="match status" value="1"/>
</dbReference>